<comment type="similarity">
    <text evidence="2">Belongs to the ITPK1 family.</text>
</comment>
<reference evidence="11" key="2">
    <citation type="submission" date="2022-01" db="EMBL/GenBank/DDBJ databases">
        <authorList>
            <person name="Hirooka S."/>
            <person name="Miyagishima S.Y."/>
        </authorList>
    </citation>
    <scope>NUCLEOTIDE SEQUENCE</scope>
    <source>
        <strain evidence="11">NBRC 102759</strain>
    </source>
</reference>
<evidence type="ECO:0000256" key="8">
    <source>
        <dbReference type="ARBA" id="ARBA00022840"/>
    </source>
</evidence>
<name>A0A9C7PW08_9RHOD</name>
<evidence type="ECO:0000256" key="3">
    <source>
        <dbReference type="ARBA" id="ARBA00012017"/>
    </source>
</evidence>
<keyword evidence="9" id="KW-0460">Magnesium</keyword>
<dbReference type="GO" id="GO:0052725">
    <property type="term" value="F:inositol-1,3,4-trisphosphate 6-kinase activity"/>
    <property type="evidence" value="ECO:0007669"/>
    <property type="project" value="InterPro"/>
</dbReference>
<protein>
    <recommendedName>
        <fullName evidence="3">inositol-1,3,4-trisphosphate 5/6-kinase</fullName>
        <ecNumber evidence="3">2.7.1.159</ecNumber>
    </recommendedName>
</protein>
<dbReference type="GO" id="GO:0005737">
    <property type="term" value="C:cytoplasm"/>
    <property type="evidence" value="ECO:0007669"/>
    <property type="project" value="TreeGrafter"/>
</dbReference>
<evidence type="ECO:0000313" key="13">
    <source>
        <dbReference type="Proteomes" id="UP001061958"/>
    </source>
</evidence>
<keyword evidence="4" id="KW-0808">Transferase</keyword>
<dbReference type="GO" id="GO:0000287">
    <property type="term" value="F:magnesium ion binding"/>
    <property type="evidence" value="ECO:0007669"/>
    <property type="project" value="InterPro"/>
</dbReference>
<keyword evidence="8" id="KW-0067">ATP-binding</keyword>
<comment type="cofactor">
    <cofactor evidence="1">
        <name>Mg(2+)</name>
        <dbReference type="ChEBI" id="CHEBI:18420"/>
    </cofactor>
</comment>
<dbReference type="OrthoDB" id="25308at2759"/>
<dbReference type="EMBL" id="BQMJ01000025">
    <property type="protein sequence ID" value="GJQ11526.1"/>
    <property type="molecule type" value="Genomic_DNA"/>
</dbReference>
<evidence type="ECO:0000313" key="12">
    <source>
        <dbReference type="EMBL" id="GJQ12278.1"/>
    </source>
</evidence>
<evidence type="ECO:0000256" key="7">
    <source>
        <dbReference type="ARBA" id="ARBA00022777"/>
    </source>
</evidence>
<dbReference type="EC" id="2.7.1.159" evidence="3"/>
<dbReference type="GO" id="GO:0032957">
    <property type="term" value="P:inositol trisphosphate metabolic process"/>
    <property type="evidence" value="ECO:0007669"/>
    <property type="project" value="InterPro"/>
</dbReference>
<dbReference type="AlphaFoldDB" id="A0A9C7PW08"/>
<reference evidence="11" key="1">
    <citation type="journal article" date="2022" name="Proc. Natl. Acad. Sci. U.S.A.">
        <title>Life cycle and functional genomics of the unicellular red alga Galdieria for elucidating algal and plant evolution and industrial use.</title>
        <authorList>
            <person name="Hirooka S."/>
            <person name="Itabashi T."/>
            <person name="Ichinose T.M."/>
            <person name="Onuma R."/>
            <person name="Fujiwara T."/>
            <person name="Yamashita S."/>
            <person name="Jong L.W."/>
            <person name="Tomita R."/>
            <person name="Iwane A.H."/>
            <person name="Miyagishima S.Y."/>
        </authorList>
    </citation>
    <scope>NUCLEOTIDE SEQUENCE</scope>
    <source>
        <strain evidence="11">NBRC 102759</strain>
    </source>
</reference>
<evidence type="ECO:0000256" key="5">
    <source>
        <dbReference type="ARBA" id="ARBA00022723"/>
    </source>
</evidence>
<comment type="caution">
    <text evidence="11">The sequence shown here is derived from an EMBL/GenBank/DDBJ whole genome shotgun (WGS) entry which is preliminary data.</text>
</comment>
<evidence type="ECO:0000256" key="1">
    <source>
        <dbReference type="ARBA" id="ARBA00001946"/>
    </source>
</evidence>
<dbReference type="InterPro" id="IPR040464">
    <property type="entry name" value="InsP(3)kin_ATP-grasp"/>
</dbReference>
<dbReference type="Pfam" id="PF05770">
    <property type="entry name" value="Ins134_P3_kin"/>
    <property type="match status" value="1"/>
</dbReference>
<dbReference type="EMBL" id="BQMJ01000032">
    <property type="protein sequence ID" value="GJQ12278.1"/>
    <property type="molecule type" value="Genomic_DNA"/>
</dbReference>
<evidence type="ECO:0000256" key="4">
    <source>
        <dbReference type="ARBA" id="ARBA00022679"/>
    </source>
</evidence>
<evidence type="ECO:0000259" key="10">
    <source>
        <dbReference type="Pfam" id="PF05770"/>
    </source>
</evidence>
<dbReference type="InterPro" id="IPR008656">
    <property type="entry name" value="Inositol_tetrakis-P_1-kinase"/>
</dbReference>
<sequence length="328" mass="37856">MSPQEKWVVGFSCNSKKRHSFFKPFGEYLARKGHVLTELQLEDIDSATHFDVIVHKRTDDMAAAFQGDTFASSRILSLQRFLESNNSLIIDDIGAVWSVISRRGLLQKIDEIVAAAQKYCSLSDSSTYSLKRLEWLQLSKETSCFQSMSFPVILKSLPACGVYKSHRMYVVKNEVALEQVMNMYVGNKEVLIAQRLVPSSYLWKAYVIGDNVDIFCQRNLPLLHIKREFYKSQGWFCFDSQESFPETNEVISSPEETLDSLRHFLQPLIPIVSHVLGLSLYGLDIIFDEVEKYYFIVDVNYFPSFRGVENCFDKIWTMIRKKLDRNGD</sequence>
<keyword evidence="5" id="KW-0479">Metal-binding</keyword>
<feature type="domain" description="Inositol 1,3,4-trisphosphate 5/6-kinase ATP-grasp" evidence="10">
    <location>
        <begin position="146"/>
        <end position="313"/>
    </location>
</feature>
<keyword evidence="6" id="KW-0547">Nucleotide-binding</keyword>
<dbReference type="GO" id="GO:0047325">
    <property type="term" value="F:inositol-3,4,5,6-tetrakisphosphate 1-kinase activity"/>
    <property type="evidence" value="ECO:0007669"/>
    <property type="project" value="InterPro"/>
</dbReference>
<accession>A0A9C7PW08</accession>
<proteinExistence type="inferred from homology"/>
<dbReference type="Proteomes" id="UP001061958">
    <property type="component" value="Unassembled WGS sequence"/>
</dbReference>
<keyword evidence="13" id="KW-1185">Reference proteome</keyword>
<dbReference type="Gene3D" id="3.30.470.20">
    <property type="entry name" value="ATP-grasp fold, B domain"/>
    <property type="match status" value="1"/>
</dbReference>
<dbReference type="GO" id="GO:0005524">
    <property type="term" value="F:ATP binding"/>
    <property type="evidence" value="ECO:0007669"/>
    <property type="project" value="UniProtKB-KW"/>
</dbReference>
<evidence type="ECO:0000256" key="2">
    <source>
        <dbReference type="ARBA" id="ARBA00009601"/>
    </source>
</evidence>
<keyword evidence="7" id="KW-0418">Kinase</keyword>
<organism evidence="11 13">
    <name type="scientific">Galdieria partita</name>
    <dbReference type="NCBI Taxonomy" id="83374"/>
    <lineage>
        <taxon>Eukaryota</taxon>
        <taxon>Rhodophyta</taxon>
        <taxon>Bangiophyceae</taxon>
        <taxon>Galdieriales</taxon>
        <taxon>Galdieriaceae</taxon>
        <taxon>Galdieria</taxon>
    </lineage>
</organism>
<dbReference type="GO" id="GO:0052726">
    <property type="term" value="F:inositol-1,3,4-trisphosphate 5-kinase activity"/>
    <property type="evidence" value="ECO:0007669"/>
    <property type="project" value="InterPro"/>
</dbReference>
<evidence type="ECO:0000313" key="11">
    <source>
        <dbReference type="EMBL" id="GJQ11526.1"/>
    </source>
</evidence>
<dbReference type="PANTHER" id="PTHR14217">
    <property type="entry name" value="INOSITOL-TETRAKISPHOSPHATE 1-KINASE"/>
    <property type="match status" value="1"/>
</dbReference>
<dbReference type="SUPFAM" id="SSF56059">
    <property type="entry name" value="Glutathione synthetase ATP-binding domain-like"/>
    <property type="match status" value="1"/>
</dbReference>
<dbReference type="PANTHER" id="PTHR14217:SF1">
    <property type="entry name" value="INOSITOL-TETRAKISPHOSPHATE 1-KINASE"/>
    <property type="match status" value="1"/>
</dbReference>
<evidence type="ECO:0000256" key="6">
    <source>
        <dbReference type="ARBA" id="ARBA00022741"/>
    </source>
</evidence>
<gene>
    <name evidence="11" type="ORF">GpartN1_g3317.t1</name>
    <name evidence="12" type="ORF">GpartN1_g4069.t1</name>
</gene>
<evidence type="ECO:0000256" key="9">
    <source>
        <dbReference type="ARBA" id="ARBA00022842"/>
    </source>
</evidence>